<dbReference type="OrthoDB" id="1139144at2"/>
<name>A0A1M5JKL3_9FLAO</name>
<evidence type="ECO:0000313" key="1">
    <source>
        <dbReference type="EMBL" id="SHG41102.1"/>
    </source>
</evidence>
<accession>A0A1M5JKL3</accession>
<keyword evidence="2" id="KW-1185">Reference proteome</keyword>
<reference evidence="2" key="1">
    <citation type="submission" date="2016-11" db="EMBL/GenBank/DDBJ databases">
        <authorList>
            <person name="Varghese N."/>
            <person name="Submissions S."/>
        </authorList>
    </citation>
    <scope>NUCLEOTIDE SEQUENCE [LARGE SCALE GENOMIC DNA]</scope>
    <source>
        <strain evidence="2">DSM 19741</strain>
    </source>
</reference>
<evidence type="ECO:0000313" key="2">
    <source>
        <dbReference type="Proteomes" id="UP000184036"/>
    </source>
</evidence>
<gene>
    <name evidence="1" type="ORF">SAMN05444396_11168</name>
</gene>
<dbReference type="STRING" id="271157.SAMN05444396_11168"/>
<sequence length="119" mass="13549">MTVHEIIGNYSISGSNQQQGNDFTYSGILKLSLDKNHRIIAHWFINNEQVQSGAGFFKDNILVINFQYQGELNTVFKGVAVYRCLNKNVLDGFWSEKHGNPLYLGTERALRIISKDLLN</sequence>
<organism evidence="1 2">
    <name type="scientific">Flavobacterium segetis</name>
    <dbReference type="NCBI Taxonomy" id="271157"/>
    <lineage>
        <taxon>Bacteria</taxon>
        <taxon>Pseudomonadati</taxon>
        <taxon>Bacteroidota</taxon>
        <taxon>Flavobacteriia</taxon>
        <taxon>Flavobacteriales</taxon>
        <taxon>Flavobacteriaceae</taxon>
        <taxon>Flavobacterium</taxon>
    </lineage>
</organism>
<dbReference type="Proteomes" id="UP000184036">
    <property type="component" value="Unassembled WGS sequence"/>
</dbReference>
<dbReference type="AlphaFoldDB" id="A0A1M5JKL3"/>
<dbReference type="EMBL" id="FQWE01000011">
    <property type="protein sequence ID" value="SHG41102.1"/>
    <property type="molecule type" value="Genomic_DNA"/>
</dbReference>
<proteinExistence type="predicted"/>
<protein>
    <submittedName>
        <fullName evidence="1">Uncharacterized protein</fullName>
    </submittedName>
</protein>
<dbReference type="RefSeq" id="WP_072993540.1">
    <property type="nucleotide sequence ID" value="NZ_FQWE01000011.1"/>
</dbReference>